<dbReference type="Proteomes" id="UP000256269">
    <property type="component" value="Unassembled WGS sequence"/>
</dbReference>
<dbReference type="Gene3D" id="3.40.50.720">
    <property type="entry name" value="NAD(P)-binding Rossmann-like Domain"/>
    <property type="match status" value="1"/>
</dbReference>
<keyword evidence="4" id="KW-1185">Reference proteome</keyword>
<evidence type="ECO:0000313" key="4">
    <source>
        <dbReference type="Proteomes" id="UP000256269"/>
    </source>
</evidence>
<proteinExistence type="predicted"/>
<protein>
    <submittedName>
        <fullName evidence="3">YcaO-like family protein</fullName>
    </submittedName>
</protein>
<comment type="caution">
    <text evidence="3">The sequence shown here is derived from an EMBL/GenBank/DDBJ whole genome shotgun (WGS) entry which is preliminary data.</text>
</comment>
<evidence type="ECO:0000259" key="2">
    <source>
        <dbReference type="Pfam" id="PF02624"/>
    </source>
</evidence>
<dbReference type="Gene3D" id="3.90.930.60">
    <property type="match status" value="1"/>
</dbReference>
<organism evidence="3 4">
    <name type="scientific">Kutzneria buriramensis</name>
    <dbReference type="NCBI Taxonomy" id="1045776"/>
    <lineage>
        <taxon>Bacteria</taxon>
        <taxon>Bacillati</taxon>
        <taxon>Actinomycetota</taxon>
        <taxon>Actinomycetes</taxon>
        <taxon>Pseudonocardiales</taxon>
        <taxon>Pseudonocardiaceae</taxon>
        <taxon>Kutzneria</taxon>
    </lineage>
</organism>
<gene>
    <name evidence="3" type="ORF">BCF44_11491</name>
</gene>
<evidence type="ECO:0000313" key="3">
    <source>
        <dbReference type="EMBL" id="REH38066.1"/>
    </source>
</evidence>
<name>A0A3E0H4T9_9PSEU</name>
<dbReference type="InterPro" id="IPR003776">
    <property type="entry name" value="YcaO-like_dom"/>
</dbReference>
<feature type="region of interest" description="Disordered" evidence="1">
    <location>
        <begin position="613"/>
        <end position="635"/>
    </location>
</feature>
<feature type="domain" description="YcaO" evidence="2">
    <location>
        <begin position="421"/>
        <end position="599"/>
    </location>
</feature>
<feature type="compositionally biased region" description="Basic and acidic residues" evidence="1">
    <location>
        <begin position="626"/>
        <end position="635"/>
    </location>
</feature>
<dbReference type="EMBL" id="QUNO01000014">
    <property type="protein sequence ID" value="REH38066.1"/>
    <property type="molecule type" value="Genomic_DNA"/>
</dbReference>
<dbReference type="Pfam" id="PF02624">
    <property type="entry name" value="YcaO"/>
    <property type="match status" value="1"/>
</dbReference>
<accession>A0A3E0H4T9</accession>
<dbReference type="RefSeq" id="WP_116178937.1">
    <property type="nucleotide sequence ID" value="NZ_CP144375.1"/>
</dbReference>
<dbReference type="AlphaFoldDB" id="A0A3E0H4T9"/>
<evidence type="ECO:0000256" key="1">
    <source>
        <dbReference type="SAM" id="MobiDB-lite"/>
    </source>
</evidence>
<sequence length="678" mass="73223">MKPQLARDAYFAPVPDGVYWLTNKGPVTLTGKTIAAWIDRLAPFLDGQRSLDELVAHLPEGRGAFVSDVVRALHERGLVKDAAVRGLPPDQVLAPHAAEVHFIDDFVDTAVVRFVRHRNCPTVLIGAGRSLVACAAAGPRSGMDNVTVVVTDDCATDLDELSGVLGGSRRRGVDRLLVGEPEPDRFERMVAGATVVVHVSDRVSPARARHLTRICHQSGTLLVQVVMTGAEAWIGPLPSTGRVGWDDARLRLSLPEREHGAEPPTPDAAAVLADHVVHRVFREVTGLADTDDVRPRLARFDLTTLRTTYHRVLPHPFAGSARPQTADEFRHTVNRLSRGPRLDEESFSRRAAELVDDRLGPFRAIGERDFAQLPLHVSEVTVADPVSLLGEDREPVPVIAAGPDFAAARYRAAVRAFAVHGSLFVDPRRLLAAAGSDEPTGRDDPAEDLVALTAGDPAGQVWGSRLTDGEPCEVPAVAAFPALRSRSDRTAASAGATAGYDWAEAVTAGVAGRCLDLTVAELADADRQPLSAVDIGYTFLDEIGQRYRRLLAVFDTPVWVYDATGSLGVPTFAFCLGAETVAYTSAPRVIDALRDGLEQVLLACQARMHSQHAYAPPPVPQLPPRLRGDEPARQRQDTGLRNMVEALCSNGWIPVAVPLDHDPEMSQVMPYAVQVVLR</sequence>
<reference evidence="3 4" key="1">
    <citation type="submission" date="2018-08" db="EMBL/GenBank/DDBJ databases">
        <title>Genomic Encyclopedia of Archaeal and Bacterial Type Strains, Phase II (KMG-II): from individual species to whole genera.</title>
        <authorList>
            <person name="Goeker M."/>
        </authorList>
    </citation>
    <scope>NUCLEOTIDE SEQUENCE [LARGE SCALE GENOMIC DNA]</scope>
    <source>
        <strain evidence="3 4">DSM 45791</strain>
    </source>
</reference>
<dbReference type="OrthoDB" id="4219774at2"/>